<name>A0A1I8Q1L9_STOCA</name>
<dbReference type="VEuPathDB" id="VectorBase:SCAU013016"/>
<dbReference type="SUPFAM" id="SSF56574">
    <property type="entry name" value="Serpins"/>
    <property type="match status" value="1"/>
</dbReference>
<dbReference type="Gene3D" id="2.30.39.10">
    <property type="entry name" value="Alpha-1-antitrypsin, domain 1"/>
    <property type="match status" value="1"/>
</dbReference>
<dbReference type="InterPro" id="IPR000215">
    <property type="entry name" value="Serpin_fam"/>
</dbReference>
<dbReference type="GO" id="GO:0005615">
    <property type="term" value="C:extracellular space"/>
    <property type="evidence" value="ECO:0007669"/>
    <property type="project" value="InterPro"/>
</dbReference>
<dbReference type="SMART" id="SM00093">
    <property type="entry name" value="SERPIN"/>
    <property type="match status" value="1"/>
</dbReference>
<dbReference type="PROSITE" id="PS00284">
    <property type="entry name" value="SERPIN"/>
    <property type="match status" value="1"/>
</dbReference>
<organism evidence="7 8">
    <name type="scientific">Stomoxys calcitrans</name>
    <name type="common">Stable fly</name>
    <name type="synonym">Conops calcitrans</name>
    <dbReference type="NCBI Taxonomy" id="35570"/>
    <lineage>
        <taxon>Eukaryota</taxon>
        <taxon>Metazoa</taxon>
        <taxon>Ecdysozoa</taxon>
        <taxon>Arthropoda</taxon>
        <taxon>Hexapoda</taxon>
        <taxon>Insecta</taxon>
        <taxon>Pterygota</taxon>
        <taxon>Neoptera</taxon>
        <taxon>Endopterygota</taxon>
        <taxon>Diptera</taxon>
        <taxon>Brachycera</taxon>
        <taxon>Muscomorpha</taxon>
        <taxon>Muscoidea</taxon>
        <taxon>Muscidae</taxon>
        <taxon>Stomoxys</taxon>
    </lineage>
</organism>
<dbReference type="InterPro" id="IPR042178">
    <property type="entry name" value="Serpin_sf_1"/>
</dbReference>
<gene>
    <name evidence="7" type="primary">106088573</name>
</gene>
<dbReference type="GO" id="GO:0004867">
    <property type="term" value="F:serine-type endopeptidase inhibitor activity"/>
    <property type="evidence" value="ECO:0007669"/>
    <property type="project" value="UniProtKB-KW"/>
</dbReference>
<evidence type="ECO:0000256" key="4">
    <source>
        <dbReference type="RuleBase" id="RU000411"/>
    </source>
</evidence>
<dbReference type="Proteomes" id="UP000095300">
    <property type="component" value="Unassembled WGS sequence"/>
</dbReference>
<dbReference type="Pfam" id="PF00079">
    <property type="entry name" value="Serpin"/>
    <property type="match status" value="1"/>
</dbReference>
<proteinExistence type="inferred from homology"/>
<accession>A0A1I8Q1L9</accession>
<feature type="chain" id="PRO_5009327661" description="Serpin domain-containing protein" evidence="5">
    <location>
        <begin position="21"/>
        <end position="390"/>
    </location>
</feature>
<sequence>KMSLSLCTLAIIVFLASAKADFSDSEFSKSLGGFSQNIFVEVLKTNIQKNVILSPFSIQTCLAMARMGTEGETAHEMDMALGFSGHKSASVAEKFKSLLDKYENSNVLKTANKVYVMEGHQLAENYKAMLSSHFNSLPEEINFAEAENAARSINSWVEDKTKSAIQNLISPNSLVSDTRLLLLSAISFKGEWEIPFPAADTKEADFHVNESTMIKVPMMEYQGNFQYARLRDLKIFAARLPYKNSDLSMLVMVPFKGTTFAEMNNNLGQIQLASLKESFNKINGFVYLPKFKAEFQIELTDTLKQMGMEKMFSGGDFGKMFKSPEPTSVSQIVHKAFIEVTEYGTKAAAASGLVATRRVTPTVFKADQPFFYAIVDDDFVPIFQGTVVGF</sequence>
<evidence type="ECO:0000256" key="2">
    <source>
        <dbReference type="ARBA" id="ARBA00022690"/>
    </source>
</evidence>
<dbReference type="PANTHER" id="PTHR11461:SF211">
    <property type="entry name" value="GH10112P-RELATED"/>
    <property type="match status" value="1"/>
</dbReference>
<evidence type="ECO:0000256" key="3">
    <source>
        <dbReference type="ARBA" id="ARBA00022900"/>
    </source>
</evidence>
<reference evidence="7" key="1">
    <citation type="submission" date="2020-05" db="UniProtKB">
        <authorList>
            <consortium name="EnsemblMetazoa"/>
        </authorList>
    </citation>
    <scope>IDENTIFICATION</scope>
    <source>
        <strain evidence="7">USDA</strain>
    </source>
</reference>
<feature type="signal peptide" evidence="5">
    <location>
        <begin position="1"/>
        <end position="20"/>
    </location>
</feature>
<dbReference type="InterPro" id="IPR036186">
    <property type="entry name" value="Serpin_sf"/>
</dbReference>
<dbReference type="AlphaFoldDB" id="A0A1I8Q1L9"/>
<dbReference type="Gene3D" id="3.30.497.10">
    <property type="entry name" value="Antithrombin, subunit I, domain 2"/>
    <property type="match status" value="1"/>
</dbReference>
<keyword evidence="2" id="KW-0646">Protease inhibitor</keyword>
<dbReference type="InterPro" id="IPR042185">
    <property type="entry name" value="Serpin_sf_2"/>
</dbReference>
<evidence type="ECO:0000259" key="6">
    <source>
        <dbReference type="SMART" id="SM00093"/>
    </source>
</evidence>
<evidence type="ECO:0000313" key="8">
    <source>
        <dbReference type="Proteomes" id="UP000095300"/>
    </source>
</evidence>
<dbReference type="InterPro" id="IPR023795">
    <property type="entry name" value="Serpin_CS"/>
</dbReference>
<keyword evidence="8" id="KW-1185">Reference proteome</keyword>
<evidence type="ECO:0000256" key="5">
    <source>
        <dbReference type="SAM" id="SignalP"/>
    </source>
</evidence>
<dbReference type="PANTHER" id="PTHR11461">
    <property type="entry name" value="SERINE PROTEASE INHIBITOR, SERPIN"/>
    <property type="match status" value="1"/>
</dbReference>
<dbReference type="CDD" id="cd19601">
    <property type="entry name" value="serpin42Da-like"/>
    <property type="match status" value="1"/>
</dbReference>
<protein>
    <recommendedName>
        <fullName evidence="6">Serpin domain-containing protein</fullName>
    </recommendedName>
</protein>
<keyword evidence="3" id="KW-0722">Serine protease inhibitor</keyword>
<comment type="similarity">
    <text evidence="1 4">Belongs to the serpin family.</text>
</comment>
<keyword evidence="5" id="KW-0732">Signal</keyword>
<dbReference type="EnsemblMetazoa" id="SCAU013016-RA">
    <property type="protein sequence ID" value="SCAU013016-PA"/>
    <property type="gene ID" value="SCAU013016"/>
</dbReference>
<evidence type="ECO:0000256" key="1">
    <source>
        <dbReference type="ARBA" id="ARBA00009500"/>
    </source>
</evidence>
<feature type="domain" description="Serpin" evidence="6">
    <location>
        <begin position="36"/>
        <end position="390"/>
    </location>
</feature>
<dbReference type="InterPro" id="IPR023796">
    <property type="entry name" value="Serpin_dom"/>
</dbReference>
<evidence type="ECO:0000313" key="7">
    <source>
        <dbReference type="EnsemblMetazoa" id="SCAU013016-PA"/>
    </source>
</evidence>